<evidence type="ECO:0008006" key="3">
    <source>
        <dbReference type="Google" id="ProtNLM"/>
    </source>
</evidence>
<organism evidence="1 2">
    <name type="scientific">Roseimaritima multifibrata</name>
    <dbReference type="NCBI Taxonomy" id="1930274"/>
    <lineage>
        <taxon>Bacteria</taxon>
        <taxon>Pseudomonadati</taxon>
        <taxon>Planctomycetota</taxon>
        <taxon>Planctomycetia</taxon>
        <taxon>Pirellulales</taxon>
        <taxon>Pirellulaceae</taxon>
        <taxon>Roseimaritima</taxon>
    </lineage>
</organism>
<dbReference type="AlphaFoldDB" id="A0A517MF36"/>
<dbReference type="EMBL" id="CP036262">
    <property type="protein sequence ID" value="QDS93500.1"/>
    <property type="molecule type" value="Genomic_DNA"/>
</dbReference>
<evidence type="ECO:0000313" key="1">
    <source>
        <dbReference type="EMBL" id="QDS93500.1"/>
    </source>
</evidence>
<gene>
    <name evidence="1" type="ORF">FF011L_22700</name>
</gene>
<dbReference type="Proteomes" id="UP000320672">
    <property type="component" value="Chromosome"/>
</dbReference>
<keyword evidence="2" id="KW-1185">Reference proteome</keyword>
<reference evidence="1 2" key="1">
    <citation type="submission" date="2019-02" db="EMBL/GenBank/DDBJ databases">
        <title>Deep-cultivation of Planctomycetes and their phenomic and genomic characterization uncovers novel biology.</title>
        <authorList>
            <person name="Wiegand S."/>
            <person name="Jogler M."/>
            <person name="Boedeker C."/>
            <person name="Pinto D."/>
            <person name="Vollmers J."/>
            <person name="Rivas-Marin E."/>
            <person name="Kohn T."/>
            <person name="Peeters S.H."/>
            <person name="Heuer A."/>
            <person name="Rast P."/>
            <person name="Oberbeckmann S."/>
            <person name="Bunk B."/>
            <person name="Jeske O."/>
            <person name="Meyerdierks A."/>
            <person name="Storesund J.E."/>
            <person name="Kallscheuer N."/>
            <person name="Luecker S."/>
            <person name="Lage O.M."/>
            <person name="Pohl T."/>
            <person name="Merkel B.J."/>
            <person name="Hornburger P."/>
            <person name="Mueller R.-W."/>
            <person name="Bruemmer F."/>
            <person name="Labrenz M."/>
            <person name="Spormann A.M."/>
            <person name="Op den Camp H."/>
            <person name="Overmann J."/>
            <person name="Amann R."/>
            <person name="Jetten M.S.M."/>
            <person name="Mascher T."/>
            <person name="Medema M.H."/>
            <person name="Devos D.P."/>
            <person name="Kaster A.-K."/>
            <person name="Ovreas L."/>
            <person name="Rohde M."/>
            <person name="Galperin M.Y."/>
            <person name="Jogler C."/>
        </authorList>
    </citation>
    <scope>NUCLEOTIDE SEQUENCE [LARGE SCALE GENOMIC DNA]</scope>
    <source>
        <strain evidence="1 2">FF011L</strain>
    </source>
</reference>
<proteinExistence type="predicted"/>
<dbReference type="OrthoDB" id="254956at2"/>
<protein>
    <recommendedName>
        <fullName evidence="3">RNA polymerase sigma factor</fullName>
    </recommendedName>
</protein>
<sequence length="421" mass="47773">MFLENTESTMMSVLFGVASVHKESRRDSLERFCLTYTNPLVRFLVVTKKVSSEDADEIVQEFWLVKLLEPPPEQNLISKYLAAKDANSELSFRRYLSKSLSFYFINRYRSADARHARNNIAIEALEGWEPEQLAAEQFEFDTEWANHLLNRVLKDVRSECVANGHRAKWDVFVELVLVPGMRQVPAPSYAELAEKLGIQSPKAVGNAWITVKRMILRHFQAAVLDYLPSSSAEQSVIDAEHETQQVLVSLAARGGLRILLEEETERSSSLSQTASFALGGPVTADMFRDPSDLEAAWQSVLVTKVGDLTSDLKLADTDARFGEWLSTMCPPLDVLDSVRRLAKKQGKQSALPFSEQDCFPREIWALIYLLVLAIAQTKHGRYLSNTKPESLKRRMVPFRDADWIDDESRRILSCFIDTHNL</sequence>
<dbReference type="KEGG" id="rml:FF011L_22700"/>
<evidence type="ECO:0000313" key="2">
    <source>
        <dbReference type="Proteomes" id="UP000320672"/>
    </source>
</evidence>
<dbReference type="RefSeq" id="WP_145351653.1">
    <property type="nucleotide sequence ID" value="NZ_CP036262.1"/>
</dbReference>
<accession>A0A517MF36</accession>
<name>A0A517MF36_9BACT</name>